<evidence type="ECO:0000313" key="2">
    <source>
        <dbReference type="EMBL" id="OCS82463.1"/>
    </source>
</evidence>
<proteinExistence type="predicted"/>
<dbReference type="SUPFAM" id="SSF54427">
    <property type="entry name" value="NTF2-like"/>
    <property type="match status" value="1"/>
</dbReference>
<dbReference type="InterPro" id="IPR032710">
    <property type="entry name" value="NTF2-like_dom_sf"/>
</dbReference>
<dbReference type="AlphaFoldDB" id="A0A1C0Y5Q1"/>
<dbReference type="Proteomes" id="UP000093199">
    <property type="component" value="Unassembled WGS sequence"/>
</dbReference>
<dbReference type="Pfam" id="PF14534">
    <property type="entry name" value="DUF4440"/>
    <property type="match status" value="1"/>
</dbReference>
<dbReference type="STRING" id="33978.A6M13_07170"/>
<dbReference type="EMBL" id="MASJ01000041">
    <property type="protein sequence ID" value="OCS82463.1"/>
    <property type="molecule type" value="Genomic_DNA"/>
</dbReference>
<dbReference type="Gene3D" id="3.10.450.50">
    <property type="match status" value="1"/>
</dbReference>
<accession>A0A1C0Y5Q1</accession>
<sequence length="112" mass="13062">MNATYFQQREETLMHYRKADFASLLTEDFVEFGASGARYTKAQQLEALDDVGIDTPPFYITHFHLHMLADTIAHITYQTTRKSDGACANRSSIWRYEDNTWRMCFHQGTPME</sequence>
<organism evidence="2 3">
    <name type="scientific">Caryophanon tenue</name>
    <dbReference type="NCBI Taxonomy" id="33978"/>
    <lineage>
        <taxon>Bacteria</taxon>
        <taxon>Bacillati</taxon>
        <taxon>Bacillota</taxon>
        <taxon>Bacilli</taxon>
        <taxon>Bacillales</taxon>
        <taxon>Caryophanaceae</taxon>
        <taxon>Caryophanon</taxon>
    </lineage>
</organism>
<keyword evidence="3" id="KW-1185">Reference proteome</keyword>
<evidence type="ECO:0000259" key="1">
    <source>
        <dbReference type="Pfam" id="PF14534"/>
    </source>
</evidence>
<gene>
    <name evidence="2" type="ORF">A6M13_07170</name>
</gene>
<protein>
    <recommendedName>
        <fullName evidence="1">DUF4440 domain-containing protein</fullName>
    </recommendedName>
</protein>
<evidence type="ECO:0000313" key="3">
    <source>
        <dbReference type="Proteomes" id="UP000093199"/>
    </source>
</evidence>
<name>A0A1C0Y5Q1_9BACL</name>
<dbReference type="InterPro" id="IPR027843">
    <property type="entry name" value="DUF4440"/>
</dbReference>
<reference evidence="2 3" key="1">
    <citation type="submission" date="2016-07" db="EMBL/GenBank/DDBJ databases">
        <title>Caryophanon tenue genome sequencing.</title>
        <authorList>
            <person name="Verma A."/>
            <person name="Pal Y."/>
            <person name="Krishnamurthi S."/>
        </authorList>
    </citation>
    <scope>NUCLEOTIDE SEQUENCE [LARGE SCALE GENOMIC DNA]</scope>
    <source>
        <strain evidence="2 3">DSM 14152</strain>
    </source>
</reference>
<feature type="domain" description="DUF4440" evidence="1">
    <location>
        <begin position="7"/>
        <end position="103"/>
    </location>
</feature>
<dbReference type="OrthoDB" id="121974at2"/>
<dbReference type="RefSeq" id="WP_066548436.1">
    <property type="nucleotide sequence ID" value="NZ_MASJ01000041.1"/>
</dbReference>
<comment type="caution">
    <text evidence="2">The sequence shown here is derived from an EMBL/GenBank/DDBJ whole genome shotgun (WGS) entry which is preliminary data.</text>
</comment>